<feature type="compositionally biased region" description="Low complexity" evidence="4">
    <location>
        <begin position="468"/>
        <end position="479"/>
    </location>
</feature>
<keyword evidence="6" id="KW-0378">Hydrolase</keyword>
<keyword evidence="2" id="KW-0227">DNA damage</keyword>
<dbReference type="GO" id="GO:0010792">
    <property type="term" value="P:DNA double-strand break processing involved in repair via single-strand annealing"/>
    <property type="evidence" value="ECO:0007669"/>
    <property type="project" value="TreeGrafter"/>
</dbReference>
<dbReference type="Pfam" id="PF08573">
    <property type="entry name" value="SAE2"/>
    <property type="match status" value="1"/>
</dbReference>
<feature type="region of interest" description="Disordered" evidence="4">
    <location>
        <begin position="628"/>
        <end position="659"/>
    </location>
</feature>
<feature type="compositionally biased region" description="Basic and acidic residues" evidence="4">
    <location>
        <begin position="417"/>
        <end position="432"/>
    </location>
</feature>
<feature type="domain" description="DNA endonuclease activator Ctp1 C-terminal" evidence="5">
    <location>
        <begin position="511"/>
        <end position="624"/>
    </location>
</feature>
<sequence length="659" mass="73085">MASWFEKGRPALFEALDAVCKQIDRDLSTELQKKIDGKEPQREVATRSTVSAEVQTKASDSSGTTTATTPDKDWKSEYAKLSAKFNALSRNFKIARDTLQRRKDQRDGWIKHAQKLEQKIRAAEEEHGICILDGPTRTTGKDNNETAVLFRDVSFNSGLDVGADAMLPPMPANEQAPTPVASEEQAVPGSTQSEAEPVTSVMPGLQHVVEEQRFGGIKEEPSSDGPVFVSERPVKKRKHDDDQEGARTPTAAIKTEPPDGSSPSVGLDRYGFNPHESPDLGEVSHTMDTPRKLRGREQAEQEDRQAEDEPDDSPIHQPGYTYTPTPLDAHRHQSRHTSPPPQQERGARRRYDVARGIADLAEDGQAYGPKRRQAAASKPAQGVSPAVKSRLGALLDGGSPSENDTPITRRHPGSSATRERDPLPIPEPRELPFENNTPRQGAAKRYNTPQSTPRAPLADATNTSRINAGSSAAKGKTSSRVGGALRSKPLSSLRLEDFKVNPAVNEGHDFAYTDVVRDKDERACLPGCVDMHCCGKDFRALALSQIPNPPLTGAQRQEEQKLLEEYLGDYAYRLTSMTASERAELWVEAKTRELANKYGRHRHRFSRMRSPPGFWVADFPSTQEIEHEREEAAGRERMAIQERHREATRPGGRWIFRDE</sequence>
<comment type="caution">
    <text evidence="6">The sequence shown here is derived from an EMBL/GenBank/DDBJ whole genome shotgun (WGS) entry which is preliminary data.</text>
</comment>
<name>A0A9P5D1L9_9HYPO</name>
<dbReference type="Proteomes" id="UP000749293">
    <property type="component" value="Unassembled WGS sequence"/>
</dbReference>
<gene>
    <name evidence="6" type="ORF">GMORB2_3371</name>
</gene>
<evidence type="ECO:0000256" key="3">
    <source>
        <dbReference type="ARBA" id="ARBA00023242"/>
    </source>
</evidence>
<organism evidence="6 7">
    <name type="scientific">Geosmithia morbida</name>
    <dbReference type="NCBI Taxonomy" id="1094350"/>
    <lineage>
        <taxon>Eukaryota</taxon>
        <taxon>Fungi</taxon>
        <taxon>Dikarya</taxon>
        <taxon>Ascomycota</taxon>
        <taxon>Pezizomycotina</taxon>
        <taxon>Sordariomycetes</taxon>
        <taxon>Hypocreomycetidae</taxon>
        <taxon>Hypocreales</taxon>
        <taxon>Bionectriaceae</taxon>
        <taxon>Geosmithia</taxon>
    </lineage>
</organism>
<dbReference type="EMBL" id="JAANYQ010000019">
    <property type="protein sequence ID" value="KAF4119960.1"/>
    <property type="molecule type" value="Genomic_DNA"/>
</dbReference>
<keyword evidence="6" id="KW-0540">Nuclease</keyword>
<evidence type="ECO:0000259" key="5">
    <source>
        <dbReference type="Pfam" id="PF08573"/>
    </source>
</evidence>
<feature type="compositionally biased region" description="Basic and acidic residues" evidence="4">
    <location>
        <begin position="288"/>
        <end position="304"/>
    </location>
</feature>
<dbReference type="InterPro" id="IPR013882">
    <property type="entry name" value="Ctp1_C"/>
</dbReference>
<keyword evidence="6" id="KW-0255">Endonuclease</keyword>
<dbReference type="GeneID" id="55969599"/>
<keyword evidence="7" id="KW-1185">Reference proteome</keyword>
<feature type="compositionally biased region" description="Basic and acidic residues" evidence="4">
    <location>
        <begin position="628"/>
        <end position="648"/>
    </location>
</feature>
<evidence type="ECO:0000313" key="7">
    <source>
        <dbReference type="Proteomes" id="UP000749293"/>
    </source>
</evidence>
<dbReference type="AlphaFoldDB" id="A0A9P5D1L9"/>
<dbReference type="RefSeq" id="XP_035318612.1">
    <property type="nucleotide sequence ID" value="XM_035465347.1"/>
</dbReference>
<dbReference type="OrthoDB" id="5801062at2759"/>
<dbReference type="GO" id="GO:0004519">
    <property type="term" value="F:endonuclease activity"/>
    <property type="evidence" value="ECO:0007669"/>
    <property type="project" value="UniProtKB-KW"/>
</dbReference>
<feature type="compositionally biased region" description="Basic and acidic residues" evidence="4">
    <location>
        <begin position="34"/>
        <end position="45"/>
    </location>
</feature>
<dbReference type="InterPro" id="IPR033316">
    <property type="entry name" value="RBBP8-like"/>
</dbReference>
<feature type="compositionally biased region" description="Basic and acidic residues" evidence="4">
    <location>
        <begin position="208"/>
        <end position="221"/>
    </location>
</feature>
<feature type="region of interest" description="Disordered" evidence="4">
    <location>
        <begin position="34"/>
        <end position="73"/>
    </location>
</feature>
<feature type="compositionally biased region" description="Low complexity" evidence="4">
    <location>
        <begin position="56"/>
        <end position="69"/>
    </location>
</feature>
<dbReference type="GO" id="GO:0003684">
    <property type="term" value="F:damaged DNA binding"/>
    <property type="evidence" value="ECO:0007669"/>
    <property type="project" value="TreeGrafter"/>
</dbReference>
<comment type="subcellular location">
    <subcellularLocation>
        <location evidence="1">Nucleus</location>
    </subcellularLocation>
</comment>
<accession>A0A9P5D1L9</accession>
<evidence type="ECO:0000256" key="4">
    <source>
        <dbReference type="SAM" id="MobiDB-lite"/>
    </source>
</evidence>
<proteinExistence type="predicted"/>
<feature type="region of interest" description="Disordered" evidence="4">
    <location>
        <begin position="171"/>
        <end position="485"/>
    </location>
</feature>
<keyword evidence="3" id="KW-0539">Nucleus</keyword>
<dbReference type="PANTHER" id="PTHR15107">
    <property type="entry name" value="RETINOBLASTOMA BINDING PROTEIN 8"/>
    <property type="match status" value="1"/>
</dbReference>
<dbReference type="GO" id="GO:0005634">
    <property type="term" value="C:nucleus"/>
    <property type="evidence" value="ECO:0007669"/>
    <property type="project" value="UniProtKB-SubCell"/>
</dbReference>
<evidence type="ECO:0000256" key="1">
    <source>
        <dbReference type="ARBA" id="ARBA00004123"/>
    </source>
</evidence>
<reference evidence="6" key="1">
    <citation type="submission" date="2020-03" db="EMBL/GenBank/DDBJ databases">
        <title>Site-based positive gene gene selection in Geosmithia morbida across the United States reveals a broad range of putative effectors and factors for local host and environmental adapation.</title>
        <authorList>
            <person name="Onufrak A."/>
            <person name="Murdoch R.W."/>
            <person name="Gazis R."/>
            <person name="Huff M."/>
            <person name="Staton M."/>
            <person name="Klingeman W."/>
            <person name="Hadziabdic D."/>
        </authorList>
    </citation>
    <scope>NUCLEOTIDE SEQUENCE</scope>
    <source>
        <strain evidence="6">1262</strain>
    </source>
</reference>
<protein>
    <submittedName>
        <fullName evidence="6">DNA repair protein endonuclease SAE2/CtIP C-terminus</fullName>
    </submittedName>
</protein>
<dbReference type="PANTHER" id="PTHR15107:SF0">
    <property type="entry name" value="DNA ENDONUCLEASE ACTIVATOR CTP1 C-TERMINAL DOMAIN-CONTAINING PROTEIN"/>
    <property type="match status" value="1"/>
</dbReference>
<evidence type="ECO:0000313" key="6">
    <source>
        <dbReference type="EMBL" id="KAF4119960.1"/>
    </source>
</evidence>
<evidence type="ECO:0000256" key="2">
    <source>
        <dbReference type="ARBA" id="ARBA00022763"/>
    </source>
</evidence>